<reference evidence="2" key="1">
    <citation type="journal article" date="2019" name="Int. J. Syst. Evol. Microbiol.">
        <title>The Global Catalogue of Microorganisms (GCM) 10K type strain sequencing project: providing services to taxonomists for standard genome sequencing and annotation.</title>
        <authorList>
            <consortium name="The Broad Institute Genomics Platform"/>
            <consortium name="The Broad Institute Genome Sequencing Center for Infectious Disease"/>
            <person name="Wu L."/>
            <person name="Ma J."/>
        </authorList>
    </citation>
    <scope>NUCLEOTIDE SEQUENCE [LARGE SCALE GENOMIC DNA]</scope>
    <source>
        <strain evidence="2">NBRC 108728</strain>
    </source>
</reference>
<organism evidence="1 2">
    <name type="scientific">Frondihabitans sucicola</name>
    <dbReference type="NCBI Taxonomy" id="1268041"/>
    <lineage>
        <taxon>Bacteria</taxon>
        <taxon>Bacillati</taxon>
        <taxon>Actinomycetota</taxon>
        <taxon>Actinomycetes</taxon>
        <taxon>Micrococcales</taxon>
        <taxon>Microbacteriaceae</taxon>
        <taxon>Frondihabitans</taxon>
    </lineage>
</organism>
<dbReference type="Proteomes" id="UP001321486">
    <property type="component" value="Plasmid pNBRC108728a"/>
</dbReference>
<sequence>MSLTAAATTHSFRDLTPEADGAYVTFTEPDGRRRRGVLQWRANTVERDVLHWYLIVDEAVLRGGVSIPLAREVLMSLRDLDDGTQITIRPRGETT</sequence>
<dbReference type="EMBL" id="AP027733">
    <property type="protein sequence ID" value="BDZ52369.1"/>
    <property type="molecule type" value="Genomic_DNA"/>
</dbReference>
<name>A0ABM8GV72_9MICO</name>
<evidence type="ECO:0000313" key="2">
    <source>
        <dbReference type="Proteomes" id="UP001321486"/>
    </source>
</evidence>
<proteinExistence type="predicted"/>
<dbReference type="RefSeq" id="WP_286347227.1">
    <property type="nucleotide sequence ID" value="NZ_AP027733.1"/>
</dbReference>
<accession>A0ABM8GV72</accession>
<geneLocation type="plasmid" evidence="1 2">
    <name>pNBRC108728a</name>
</geneLocation>
<keyword evidence="2" id="KW-1185">Reference proteome</keyword>
<keyword evidence="1" id="KW-0614">Plasmid</keyword>
<evidence type="ECO:0000313" key="1">
    <source>
        <dbReference type="EMBL" id="BDZ52369.1"/>
    </source>
</evidence>
<gene>
    <name evidence="1" type="ORF">GCM10025867_46100</name>
</gene>
<protein>
    <submittedName>
        <fullName evidence="1">Uncharacterized protein</fullName>
    </submittedName>
</protein>